<dbReference type="Proteomes" id="UP000541352">
    <property type="component" value="Unassembled WGS sequence"/>
</dbReference>
<dbReference type="InterPro" id="IPR026341">
    <property type="entry name" value="T9SS_type_B"/>
</dbReference>
<feature type="region of interest" description="Disordered" evidence="1">
    <location>
        <begin position="588"/>
        <end position="609"/>
    </location>
</feature>
<name>A0A7W5ZK39_9BACT</name>
<dbReference type="EMBL" id="JACIBY010000004">
    <property type="protein sequence ID" value="MBB3838328.1"/>
    <property type="molecule type" value="Genomic_DNA"/>
</dbReference>
<organism evidence="4 5">
    <name type="scientific">Runella defluvii</name>
    <dbReference type="NCBI Taxonomy" id="370973"/>
    <lineage>
        <taxon>Bacteria</taxon>
        <taxon>Pseudomonadati</taxon>
        <taxon>Bacteroidota</taxon>
        <taxon>Cytophagia</taxon>
        <taxon>Cytophagales</taxon>
        <taxon>Spirosomataceae</taxon>
        <taxon>Runella</taxon>
    </lineage>
</organism>
<dbReference type="SUPFAM" id="SSF49299">
    <property type="entry name" value="PKD domain"/>
    <property type="match status" value="1"/>
</dbReference>
<dbReference type="InterPro" id="IPR013783">
    <property type="entry name" value="Ig-like_fold"/>
</dbReference>
<evidence type="ECO:0000313" key="4">
    <source>
        <dbReference type="EMBL" id="MBB3838328.1"/>
    </source>
</evidence>
<keyword evidence="5" id="KW-1185">Reference proteome</keyword>
<protein>
    <submittedName>
        <fullName evidence="4">Gliding motility-associated-like protein</fullName>
    </submittedName>
</protein>
<evidence type="ECO:0000313" key="5">
    <source>
        <dbReference type="Proteomes" id="UP000541352"/>
    </source>
</evidence>
<dbReference type="NCBIfam" id="TIGR04131">
    <property type="entry name" value="Bac_Flav_CTERM"/>
    <property type="match status" value="1"/>
</dbReference>
<comment type="caution">
    <text evidence="4">The sequence shown here is derived from an EMBL/GenBank/DDBJ whole genome shotgun (WGS) entry which is preliminary data.</text>
</comment>
<accession>A0A7W5ZK39</accession>
<evidence type="ECO:0000256" key="1">
    <source>
        <dbReference type="SAM" id="MobiDB-lite"/>
    </source>
</evidence>
<reference evidence="4 5" key="1">
    <citation type="submission" date="2020-08" db="EMBL/GenBank/DDBJ databases">
        <title>Genomic Encyclopedia of Type Strains, Phase IV (KMG-IV): sequencing the most valuable type-strain genomes for metagenomic binning, comparative biology and taxonomic classification.</title>
        <authorList>
            <person name="Goeker M."/>
        </authorList>
    </citation>
    <scope>NUCLEOTIDE SEQUENCE [LARGE SCALE GENOMIC DNA]</scope>
    <source>
        <strain evidence="4 5">DSM 17976</strain>
    </source>
</reference>
<dbReference type="PROSITE" id="PS50835">
    <property type="entry name" value="IG_LIKE"/>
    <property type="match status" value="1"/>
</dbReference>
<dbReference type="AlphaFoldDB" id="A0A7W5ZK39"/>
<dbReference type="RefSeq" id="WP_183973655.1">
    <property type="nucleotide sequence ID" value="NZ_JACIBY010000004.1"/>
</dbReference>
<evidence type="ECO:0000259" key="3">
    <source>
        <dbReference type="PROSITE" id="PS50835"/>
    </source>
</evidence>
<dbReference type="Pfam" id="PF13585">
    <property type="entry name" value="CHU_C"/>
    <property type="match status" value="1"/>
</dbReference>
<evidence type="ECO:0000256" key="2">
    <source>
        <dbReference type="SAM" id="SignalP"/>
    </source>
</evidence>
<gene>
    <name evidence="4" type="ORF">FHS57_002333</name>
</gene>
<feature type="chain" id="PRO_5030718474" evidence="2">
    <location>
        <begin position="21"/>
        <end position="722"/>
    </location>
</feature>
<feature type="domain" description="Ig-like" evidence="3">
    <location>
        <begin position="309"/>
        <end position="390"/>
    </location>
</feature>
<sequence length="722" mass="78082">MRNLVGFLLVLLASFGSAYAQRIYGGQIDRRTINNNIPYAYGVGCTFFTDKAGYDALPAQLRFGVYRKKDNQLMQEYTADKSNDVSASSFSVSCDKSKKVEYLFVRYNYNLVLKPQDFNDPEGYYIVNSPVGPRNPTDNIVSSQIVLYHWFSPAYLWEYFEPAEAGKTTPQWVPQSYNFFCANQETNFSLQVVSEPLKSGLTRSSFNLVVSNIAPFTGANGPIPYQKVEWKAGFSENQMLPGGNFVLPPLAPNIFTSQGLTNILVSAKPTKAGVYSIGFLLQHSRSGVKLSETYREYQIEVEECVPVPPAVIRVSEVGRPNIAAPTTLCEGKSVQLNAGANLPNTSFEWYKDDQLLAGNKDSVLVVKNQGNYKVKVTRKSACSAGESSVTAIKVVPNPSVVATSSNPSGLFCPGTPLTLTATSSEKNATYQWLLDSLPIPNATNISLVINQIGNYSVKITDANNCTGQSKPVEIKAFAAASIGIQPIPVRCGSDTTALILIATPAGGIFSGKGVVAPNKFVPQQAGAGKHEITYSLKQAGTCVDGSATHTVEVLAGPTLELGTDQDLAENGSIQLNKNGGVSGYTYQWSPPTDLDNTQTASPTASPDKTTTYTLKVTDANGCFAIDKITIGIMKGVHIPDAFSPNGDGVNDTWLIRGLEEFPEATVTVYNRWGEAIFYSDSAKKTVFDGFYNEAPLPVGNYAFIIQTAPQGHAIRGKLVLIR</sequence>
<dbReference type="Gene3D" id="2.60.40.10">
    <property type="entry name" value="Immunoglobulins"/>
    <property type="match status" value="3"/>
</dbReference>
<feature type="signal peptide" evidence="2">
    <location>
        <begin position="1"/>
        <end position="20"/>
    </location>
</feature>
<proteinExistence type="predicted"/>
<keyword evidence="2" id="KW-0732">Signal</keyword>
<dbReference type="InterPro" id="IPR035986">
    <property type="entry name" value="PKD_dom_sf"/>
</dbReference>
<dbReference type="InterPro" id="IPR007110">
    <property type="entry name" value="Ig-like_dom"/>
</dbReference>